<protein>
    <submittedName>
        <fullName evidence="2">Uncharacterized protein</fullName>
    </submittedName>
</protein>
<feature type="non-terminal residue" evidence="2">
    <location>
        <position position="197"/>
    </location>
</feature>
<evidence type="ECO:0000313" key="2">
    <source>
        <dbReference type="EMBL" id="GAG50424.1"/>
    </source>
</evidence>
<gene>
    <name evidence="2" type="ORF">S01H1_77349</name>
</gene>
<organism evidence="2">
    <name type="scientific">marine sediment metagenome</name>
    <dbReference type="NCBI Taxonomy" id="412755"/>
    <lineage>
        <taxon>unclassified sequences</taxon>
        <taxon>metagenomes</taxon>
        <taxon>ecological metagenomes</taxon>
    </lineage>
</organism>
<proteinExistence type="predicted"/>
<dbReference type="EMBL" id="BARS01051977">
    <property type="protein sequence ID" value="GAG50424.1"/>
    <property type="molecule type" value="Genomic_DNA"/>
</dbReference>
<comment type="caution">
    <text evidence="2">The sequence shown here is derived from an EMBL/GenBank/DDBJ whole genome shotgun (WGS) entry which is preliminary data.</text>
</comment>
<sequence>MSSSNLLVDDDIQYGDDVKYITSFTELKNLLKMRNGEYNSNDNYLILSDEAYTNLKVGASLYCENLVTVDEKCGTSTKKNSMCVEDKSTSYSTKRKRCKVNPKFITNYQVQDNVFQNIVSGHTQNKTCGGQKKYDITTCPVADYPCYMNQGGNNRCYPLIKNRDAKNQMQYIQVRTKPVTTRSTAQSQKLKSTSTSS</sequence>
<dbReference type="AlphaFoldDB" id="X0Y3G3"/>
<reference evidence="2" key="1">
    <citation type="journal article" date="2014" name="Front. Microbiol.">
        <title>High frequency of phylogenetically diverse reductive dehalogenase-homologous genes in deep subseafloor sedimentary metagenomes.</title>
        <authorList>
            <person name="Kawai M."/>
            <person name="Futagami T."/>
            <person name="Toyoda A."/>
            <person name="Takaki Y."/>
            <person name="Nishi S."/>
            <person name="Hori S."/>
            <person name="Arai W."/>
            <person name="Tsubouchi T."/>
            <person name="Morono Y."/>
            <person name="Uchiyama I."/>
            <person name="Ito T."/>
            <person name="Fujiyama A."/>
            <person name="Inagaki F."/>
            <person name="Takami H."/>
        </authorList>
    </citation>
    <scope>NUCLEOTIDE SEQUENCE</scope>
    <source>
        <strain evidence="2">Expedition CK06-06</strain>
    </source>
</reference>
<evidence type="ECO:0000256" key="1">
    <source>
        <dbReference type="SAM" id="MobiDB-lite"/>
    </source>
</evidence>
<accession>X0Y3G3</accession>
<feature type="region of interest" description="Disordered" evidence="1">
    <location>
        <begin position="176"/>
        <end position="197"/>
    </location>
</feature>
<feature type="compositionally biased region" description="Low complexity" evidence="1">
    <location>
        <begin position="183"/>
        <end position="197"/>
    </location>
</feature>
<name>X0Y3G3_9ZZZZ</name>